<evidence type="ECO:0000256" key="1">
    <source>
        <dbReference type="SAM" id="MobiDB-lite"/>
    </source>
</evidence>
<reference evidence="2" key="1">
    <citation type="submission" date="2018-11" db="EMBL/GenBank/DDBJ databases">
        <authorList>
            <person name="Grassa J C."/>
        </authorList>
    </citation>
    <scope>NUCLEOTIDE SEQUENCE [LARGE SCALE GENOMIC DNA]</scope>
</reference>
<dbReference type="AlphaFoldDB" id="A0A803P5G3"/>
<dbReference type="Proteomes" id="UP000596661">
    <property type="component" value="Chromosome 3"/>
</dbReference>
<keyword evidence="3" id="KW-1185">Reference proteome</keyword>
<dbReference type="Gramene" id="evm.model.03.1485">
    <property type="protein sequence ID" value="cds.evm.model.03.1485"/>
    <property type="gene ID" value="evm.TU.03.1485"/>
</dbReference>
<proteinExistence type="predicted"/>
<dbReference type="EnsemblPlants" id="evm.model.03.1485">
    <property type="protein sequence ID" value="cds.evm.model.03.1485"/>
    <property type="gene ID" value="evm.TU.03.1485"/>
</dbReference>
<protein>
    <submittedName>
        <fullName evidence="2">Uncharacterized protein</fullName>
    </submittedName>
</protein>
<accession>A0A803P5G3</accession>
<reference evidence="2" key="2">
    <citation type="submission" date="2021-03" db="UniProtKB">
        <authorList>
            <consortium name="EnsemblPlants"/>
        </authorList>
    </citation>
    <scope>IDENTIFICATION</scope>
</reference>
<evidence type="ECO:0000313" key="2">
    <source>
        <dbReference type="EnsemblPlants" id="cds.evm.model.03.1485"/>
    </source>
</evidence>
<organism evidence="2 3">
    <name type="scientific">Cannabis sativa</name>
    <name type="common">Hemp</name>
    <name type="synonym">Marijuana</name>
    <dbReference type="NCBI Taxonomy" id="3483"/>
    <lineage>
        <taxon>Eukaryota</taxon>
        <taxon>Viridiplantae</taxon>
        <taxon>Streptophyta</taxon>
        <taxon>Embryophyta</taxon>
        <taxon>Tracheophyta</taxon>
        <taxon>Spermatophyta</taxon>
        <taxon>Magnoliopsida</taxon>
        <taxon>eudicotyledons</taxon>
        <taxon>Gunneridae</taxon>
        <taxon>Pentapetalae</taxon>
        <taxon>rosids</taxon>
        <taxon>fabids</taxon>
        <taxon>Rosales</taxon>
        <taxon>Cannabaceae</taxon>
        <taxon>Cannabis</taxon>
    </lineage>
</organism>
<dbReference type="EMBL" id="UZAU01000313">
    <property type="status" value="NOT_ANNOTATED_CDS"/>
    <property type="molecule type" value="Genomic_DNA"/>
</dbReference>
<name>A0A803P5G3_CANSA</name>
<feature type="region of interest" description="Disordered" evidence="1">
    <location>
        <begin position="29"/>
        <end position="67"/>
    </location>
</feature>
<sequence>MDHLFPARMSLLSSEVHLSKPVLARRTNPFPFLPKDFSPQPKPKMMDSKTKEFPTNPNHGDPIAFHG</sequence>
<evidence type="ECO:0000313" key="3">
    <source>
        <dbReference type="Proteomes" id="UP000596661"/>
    </source>
</evidence>